<dbReference type="Pfam" id="PF07963">
    <property type="entry name" value="N_methyl"/>
    <property type="match status" value="1"/>
</dbReference>
<dbReference type="Gene3D" id="3.30.700.10">
    <property type="entry name" value="Glycoprotein, Type 4 Pilin"/>
    <property type="match status" value="1"/>
</dbReference>
<evidence type="ECO:0000256" key="5">
    <source>
        <dbReference type="ARBA" id="ARBA00023136"/>
    </source>
</evidence>
<accession>A0A1U7J8I5</accession>
<comment type="caution">
    <text evidence="7">The sequence shown here is derived from an EMBL/GenBank/DDBJ whole genome shotgun (WGS) entry which is preliminary data.</text>
</comment>
<dbReference type="RefSeq" id="WP_073607652.1">
    <property type="nucleotide sequence ID" value="NZ_MRCG01000003.1"/>
</dbReference>
<dbReference type="SUPFAM" id="SSF54523">
    <property type="entry name" value="Pili subunits"/>
    <property type="match status" value="1"/>
</dbReference>
<keyword evidence="2" id="KW-0488">Methylation</keyword>
<evidence type="ECO:0000256" key="2">
    <source>
        <dbReference type="ARBA" id="ARBA00022481"/>
    </source>
</evidence>
<organism evidence="7 8">
    <name type="scientific">Phormidium tenue NIES-30</name>
    <dbReference type="NCBI Taxonomy" id="549789"/>
    <lineage>
        <taxon>Bacteria</taxon>
        <taxon>Bacillati</taxon>
        <taxon>Cyanobacteriota</taxon>
        <taxon>Cyanophyceae</taxon>
        <taxon>Oscillatoriophycideae</taxon>
        <taxon>Oscillatoriales</taxon>
        <taxon>Oscillatoriaceae</taxon>
        <taxon>Phormidium</taxon>
    </lineage>
</organism>
<evidence type="ECO:0000256" key="1">
    <source>
        <dbReference type="ARBA" id="ARBA00004167"/>
    </source>
</evidence>
<dbReference type="GO" id="GO:0015628">
    <property type="term" value="P:protein secretion by the type II secretion system"/>
    <property type="evidence" value="ECO:0007669"/>
    <property type="project" value="InterPro"/>
</dbReference>
<evidence type="ECO:0000313" key="8">
    <source>
        <dbReference type="Proteomes" id="UP000185557"/>
    </source>
</evidence>
<dbReference type="InterPro" id="IPR012902">
    <property type="entry name" value="N_methyl_site"/>
</dbReference>
<dbReference type="Proteomes" id="UP000185557">
    <property type="component" value="Unassembled WGS sequence"/>
</dbReference>
<keyword evidence="3 6" id="KW-0812">Transmembrane</keyword>
<evidence type="ECO:0000256" key="3">
    <source>
        <dbReference type="ARBA" id="ARBA00022692"/>
    </source>
</evidence>
<dbReference type="InterPro" id="IPR000983">
    <property type="entry name" value="Bac_GSPG_pilin"/>
</dbReference>
<gene>
    <name evidence="7" type="ORF">NIES30_06790</name>
</gene>
<dbReference type="PANTHER" id="PTHR30093">
    <property type="entry name" value="GENERAL SECRETION PATHWAY PROTEIN G"/>
    <property type="match status" value="1"/>
</dbReference>
<dbReference type="NCBIfam" id="TIGR02532">
    <property type="entry name" value="IV_pilin_GFxxxE"/>
    <property type="match status" value="1"/>
</dbReference>
<dbReference type="GO" id="GO:0015627">
    <property type="term" value="C:type II protein secretion system complex"/>
    <property type="evidence" value="ECO:0007669"/>
    <property type="project" value="InterPro"/>
</dbReference>
<dbReference type="InterPro" id="IPR031975">
    <property type="entry name" value="Pilin_GH"/>
</dbReference>
<dbReference type="AlphaFoldDB" id="A0A1U7J8I5"/>
<feature type="transmembrane region" description="Helical" evidence="6">
    <location>
        <begin position="21"/>
        <end position="46"/>
    </location>
</feature>
<dbReference type="InterPro" id="IPR045584">
    <property type="entry name" value="Pilin-like"/>
</dbReference>
<dbReference type="Pfam" id="PF16734">
    <property type="entry name" value="Pilin_GH"/>
    <property type="match status" value="1"/>
</dbReference>
<evidence type="ECO:0000256" key="4">
    <source>
        <dbReference type="ARBA" id="ARBA00022989"/>
    </source>
</evidence>
<comment type="subcellular location">
    <subcellularLocation>
        <location evidence="1">Membrane</location>
        <topology evidence="1">Single-pass membrane protein</topology>
    </subcellularLocation>
</comment>
<evidence type="ECO:0000313" key="7">
    <source>
        <dbReference type="EMBL" id="OKH49545.1"/>
    </source>
</evidence>
<protein>
    <submittedName>
        <fullName evidence="7">Pesticin</fullName>
    </submittedName>
</protein>
<sequence length="184" mass="19106">MKASLKANLLKHFITKKEEGGFTLIELLVVIIIIGILAAIALPSFLNQANKARQSEAKTYVGSVNRAQQAYRLENPTFANTIGNLGIGIVEDTQYYDYAVASGVTTAGTYTNGTSNDVGVKSYQGTVQLKQQTVGGVTQDATSVAILCEANTAAAAALAAPGGGYNTGTVATTDPTCPANSKKI</sequence>
<dbReference type="OrthoDB" id="467711at2"/>
<dbReference type="PANTHER" id="PTHR30093:SF44">
    <property type="entry name" value="TYPE II SECRETION SYSTEM CORE PROTEIN G"/>
    <property type="match status" value="1"/>
</dbReference>
<keyword evidence="5 6" id="KW-0472">Membrane</keyword>
<dbReference type="PRINTS" id="PR00813">
    <property type="entry name" value="BCTERIALGSPG"/>
</dbReference>
<dbReference type="PROSITE" id="PS00409">
    <property type="entry name" value="PROKAR_NTER_METHYL"/>
    <property type="match status" value="1"/>
</dbReference>
<proteinExistence type="predicted"/>
<dbReference type="STRING" id="549789.NIES30_06790"/>
<keyword evidence="8" id="KW-1185">Reference proteome</keyword>
<reference evidence="7 8" key="1">
    <citation type="submission" date="2016-11" db="EMBL/GenBank/DDBJ databases">
        <title>Draft Genome Sequences of Nine Cyanobacterial Strains from Diverse Habitats.</title>
        <authorList>
            <person name="Zhu T."/>
            <person name="Hou S."/>
            <person name="Lu X."/>
            <person name="Hess W.R."/>
        </authorList>
    </citation>
    <scope>NUCLEOTIDE SEQUENCE [LARGE SCALE GENOMIC DNA]</scope>
    <source>
        <strain evidence="7 8">NIES-30</strain>
    </source>
</reference>
<dbReference type="GO" id="GO:0016020">
    <property type="term" value="C:membrane"/>
    <property type="evidence" value="ECO:0007669"/>
    <property type="project" value="UniProtKB-SubCell"/>
</dbReference>
<dbReference type="EMBL" id="MRCG01000003">
    <property type="protein sequence ID" value="OKH49545.1"/>
    <property type="molecule type" value="Genomic_DNA"/>
</dbReference>
<name>A0A1U7J8I5_9CYAN</name>
<keyword evidence="4 6" id="KW-1133">Transmembrane helix</keyword>
<evidence type="ECO:0000256" key="6">
    <source>
        <dbReference type="SAM" id="Phobius"/>
    </source>
</evidence>